<evidence type="ECO:0000313" key="5">
    <source>
        <dbReference type="Proteomes" id="UP000515150"/>
    </source>
</evidence>
<dbReference type="OrthoDB" id="7357196at2759"/>
<feature type="signal peptide" evidence="3">
    <location>
        <begin position="1"/>
        <end position="16"/>
    </location>
</feature>
<dbReference type="RefSeq" id="XP_055359193.1">
    <property type="nucleotide sequence ID" value="XM_055503218.1"/>
</dbReference>
<dbReference type="AlphaFoldDB" id="A0A9W2XC23"/>
<dbReference type="PANTHER" id="PTHR45784">
    <property type="entry name" value="C-TYPE LECTIN DOMAIN FAMILY 20 MEMBER A-RELATED"/>
    <property type="match status" value="1"/>
</dbReference>
<feature type="region of interest" description="Disordered" evidence="2">
    <location>
        <begin position="747"/>
        <end position="778"/>
    </location>
</feature>
<dbReference type="InterPro" id="IPR016187">
    <property type="entry name" value="CTDL_fold"/>
</dbReference>
<dbReference type="Proteomes" id="UP000515150">
    <property type="component" value="Chromosome 16"/>
</dbReference>
<keyword evidence="5" id="KW-1185">Reference proteome</keyword>
<feature type="domain" description="C-type lectin" evidence="4">
    <location>
        <begin position="21"/>
        <end position="143"/>
    </location>
</feature>
<dbReference type="InterPro" id="IPR001304">
    <property type="entry name" value="C-type_lectin-like"/>
</dbReference>
<proteinExistence type="predicted"/>
<feature type="compositionally biased region" description="Basic and acidic residues" evidence="2">
    <location>
        <begin position="747"/>
        <end position="760"/>
    </location>
</feature>
<evidence type="ECO:0000259" key="4">
    <source>
        <dbReference type="PROSITE" id="PS50041"/>
    </source>
</evidence>
<feature type="chain" id="PRO_5040934853" evidence="3">
    <location>
        <begin position="17"/>
        <end position="810"/>
    </location>
</feature>
<dbReference type="Pfam" id="PF00059">
    <property type="entry name" value="Lectin_C"/>
    <property type="match status" value="5"/>
</dbReference>
<keyword evidence="1" id="KW-1015">Disulfide bond</keyword>
<accession>A0A9W2XC23</accession>
<feature type="domain" description="C-type lectin" evidence="4">
    <location>
        <begin position="608"/>
        <end position="712"/>
    </location>
</feature>
<protein>
    <submittedName>
        <fullName evidence="6">Macrophage mannose receptor 1-like</fullName>
    </submittedName>
</protein>
<feature type="domain" description="C-type lectin" evidence="4">
    <location>
        <begin position="354"/>
        <end position="451"/>
    </location>
</feature>
<name>A0A9W2XC23_BETSP</name>
<evidence type="ECO:0000256" key="1">
    <source>
        <dbReference type="ARBA" id="ARBA00023157"/>
    </source>
</evidence>
<feature type="domain" description="C-type lectin" evidence="4">
    <location>
        <begin position="476"/>
        <end position="598"/>
    </location>
</feature>
<dbReference type="InterPro" id="IPR016186">
    <property type="entry name" value="C-type_lectin-like/link_sf"/>
</dbReference>
<dbReference type="InterPro" id="IPR018378">
    <property type="entry name" value="C-type_lectin_CS"/>
</dbReference>
<reference evidence="6" key="1">
    <citation type="submission" date="2025-08" db="UniProtKB">
        <authorList>
            <consortium name="RefSeq"/>
        </authorList>
    </citation>
    <scope>IDENTIFICATION</scope>
</reference>
<dbReference type="PANTHER" id="PTHR45784:SF3">
    <property type="entry name" value="C-TYPE LECTIN DOMAIN FAMILY 4 MEMBER K-LIKE-RELATED"/>
    <property type="match status" value="1"/>
</dbReference>
<evidence type="ECO:0000256" key="2">
    <source>
        <dbReference type="SAM" id="MobiDB-lite"/>
    </source>
</evidence>
<gene>
    <name evidence="6" type="primary">LOC114843058</name>
</gene>
<organism evidence="5 6">
    <name type="scientific">Betta splendens</name>
    <name type="common">Siamese fighting fish</name>
    <dbReference type="NCBI Taxonomy" id="158456"/>
    <lineage>
        <taxon>Eukaryota</taxon>
        <taxon>Metazoa</taxon>
        <taxon>Chordata</taxon>
        <taxon>Craniata</taxon>
        <taxon>Vertebrata</taxon>
        <taxon>Euteleostomi</taxon>
        <taxon>Actinopterygii</taxon>
        <taxon>Neopterygii</taxon>
        <taxon>Teleostei</taxon>
        <taxon>Neoteleostei</taxon>
        <taxon>Acanthomorphata</taxon>
        <taxon>Anabantaria</taxon>
        <taxon>Anabantiformes</taxon>
        <taxon>Anabantoidei</taxon>
        <taxon>Osphronemidae</taxon>
        <taxon>Betta</taxon>
    </lineage>
</organism>
<dbReference type="PROSITE" id="PS00615">
    <property type="entry name" value="C_TYPE_LECTIN_1"/>
    <property type="match status" value="1"/>
</dbReference>
<dbReference type="KEGG" id="bspl:114843058"/>
<evidence type="ECO:0000313" key="6">
    <source>
        <dbReference type="RefSeq" id="XP_055359193.1"/>
    </source>
</evidence>
<dbReference type="SUPFAM" id="SSF56436">
    <property type="entry name" value="C-type lectin-like"/>
    <property type="match status" value="5"/>
</dbReference>
<dbReference type="Gene3D" id="3.10.100.10">
    <property type="entry name" value="Mannose-Binding Protein A, subunit A"/>
    <property type="match status" value="5"/>
</dbReference>
<evidence type="ECO:0000256" key="3">
    <source>
        <dbReference type="SAM" id="SignalP"/>
    </source>
</evidence>
<dbReference type="SMART" id="SM00034">
    <property type="entry name" value="CLECT"/>
    <property type="match status" value="5"/>
</dbReference>
<sequence>MKHYVIISLLFGCSLSSYSQVPLRTYTYVNKQMTWAGAQQYCRANYDDLATITSSEDMNSPAFANPQMWIGLHDDPNVWMYNMGNESNSWRWSATGKTSPTGYKNWSAGQPNNNGGRETCVVMNPNGQWDDVICGQLNPFVCYSVTNQNQTMYVFIANNFTWNSAQAYCRQYYTDLTTINYSDDNAAVYSAKPQAQLVWIGLYRVSYTWSDNSPSTYRSWYYISPNNYNFLEFCGYMVSINEWDDGMCSSVLSFVCERVSKQKTMIRMKIKTDADLTNSVINAQILQQVGAKLSIQGWTGFDLHWNTKPQKIKQETETVDPHARLTTVTGDIKWIYFNKRRDQVQARSYTALNQSHRTYTFVSNMSTWTSAQSYCREHYTDLPVIDNSFENTDVYETKPGPAQVWIGLYRVPWVWSDKSQSTFRHWQPTKPNNYGGNQHCVSVSGQGEMDDDTSMKCYVVMTLLLVGCSLSSYSQVPLRTYTYVNKQMTWAGAQQYCRANYDDLATTANSKDMSNSVFTNSPVWIGLHDDPNVWMYNMGNESNSWRWSATGETSPTGYKNWSTGQPDNNGGLETCVVMNPNGQWDDVICRQLNPFVCYSVTNQSQTIYAFIANNFTWSSAQAYCRQYYTDLTTINYSDDNAAVYSAKPQTQSVWIGLYRVPWTWSDNSLSTYRNWFYISPNNYHQTEFCGYIYTYGQWDDMICNNALTFICERVSKQKTMMRIKLKADADITNSVINAQILQQEITRQTKETKPKREARLPSDGVGAEPQQQQPRAQCGVESCVGTVQHYTPRHKAEHSGMDWVSSVLEH</sequence>
<keyword evidence="3" id="KW-0732">Signal</keyword>
<feature type="domain" description="C-type lectin" evidence="4">
    <location>
        <begin position="153"/>
        <end position="257"/>
    </location>
</feature>
<dbReference type="GeneID" id="114843058"/>
<dbReference type="PROSITE" id="PS50041">
    <property type="entry name" value="C_TYPE_LECTIN_2"/>
    <property type="match status" value="5"/>
</dbReference>